<dbReference type="InterPro" id="IPR003615">
    <property type="entry name" value="HNH_nuc"/>
</dbReference>
<name>A0A645AMC2_9ZZZZ</name>
<comment type="caution">
    <text evidence="2">The sequence shown here is derived from an EMBL/GenBank/DDBJ whole genome shotgun (WGS) entry which is preliminary data.</text>
</comment>
<evidence type="ECO:0000259" key="1">
    <source>
        <dbReference type="Pfam" id="PF01844"/>
    </source>
</evidence>
<accession>A0A645AMC2</accession>
<organism evidence="2">
    <name type="scientific">bioreactor metagenome</name>
    <dbReference type="NCBI Taxonomy" id="1076179"/>
    <lineage>
        <taxon>unclassified sequences</taxon>
        <taxon>metagenomes</taxon>
        <taxon>ecological metagenomes</taxon>
    </lineage>
</organism>
<feature type="domain" description="HNH" evidence="1">
    <location>
        <begin position="170"/>
        <end position="226"/>
    </location>
</feature>
<protein>
    <recommendedName>
        <fullName evidence="1">HNH domain-containing protein</fullName>
    </recommendedName>
</protein>
<dbReference type="AlphaFoldDB" id="A0A645AMC2"/>
<dbReference type="EMBL" id="VSSQ01013118">
    <property type="protein sequence ID" value="MPM50774.1"/>
    <property type="molecule type" value="Genomic_DNA"/>
</dbReference>
<reference evidence="2" key="1">
    <citation type="submission" date="2019-08" db="EMBL/GenBank/DDBJ databases">
        <authorList>
            <person name="Kucharzyk K."/>
            <person name="Murdoch R.W."/>
            <person name="Higgins S."/>
            <person name="Loffler F."/>
        </authorList>
    </citation>
    <scope>NUCLEOTIDE SEQUENCE</scope>
</reference>
<proteinExistence type="predicted"/>
<sequence length="240" mass="27622">MGRITNEMIEKAYGVAKLFYQNEISLTQAKKILVEDGMNSNSATDYIYNYSNLIQGKLFTRTTNTYGTDFYFQKIYEESGKAGLQNALISLSQHIDYYEEKSGASVKQRRKIYDKYLKLLDKTPEIVVFPDEVDESVKYAEGKTKSVLVNSYERNQVARQKCIEYYGTFCQVCKFDFGKTYGDIGEDFIHVHHVVDIATVGNEYSVDPIKDLIPVCPNCHSMLHKKKPAYLVEELKKMIE</sequence>
<dbReference type="GO" id="GO:0003676">
    <property type="term" value="F:nucleic acid binding"/>
    <property type="evidence" value="ECO:0007669"/>
    <property type="project" value="InterPro"/>
</dbReference>
<dbReference type="Pfam" id="PF01844">
    <property type="entry name" value="HNH"/>
    <property type="match status" value="1"/>
</dbReference>
<evidence type="ECO:0000313" key="2">
    <source>
        <dbReference type="EMBL" id="MPM50774.1"/>
    </source>
</evidence>
<dbReference type="GO" id="GO:0008270">
    <property type="term" value="F:zinc ion binding"/>
    <property type="evidence" value="ECO:0007669"/>
    <property type="project" value="InterPro"/>
</dbReference>
<gene>
    <name evidence="2" type="ORF">SDC9_97517</name>
</gene>
<dbReference type="Gene3D" id="1.10.30.50">
    <property type="match status" value="1"/>
</dbReference>
<dbReference type="GO" id="GO:0004519">
    <property type="term" value="F:endonuclease activity"/>
    <property type="evidence" value="ECO:0007669"/>
    <property type="project" value="InterPro"/>
</dbReference>
<dbReference type="InterPro" id="IPR002711">
    <property type="entry name" value="HNH"/>
</dbReference>
<dbReference type="CDD" id="cd00085">
    <property type="entry name" value="HNHc"/>
    <property type="match status" value="1"/>
</dbReference>